<name>A0A533QC91_9BACT</name>
<dbReference type="Proteomes" id="UP000319783">
    <property type="component" value="Unassembled WGS sequence"/>
</dbReference>
<dbReference type="EMBL" id="SULG01000021">
    <property type="protein sequence ID" value="TLD42357.1"/>
    <property type="molecule type" value="Genomic_DNA"/>
</dbReference>
<sequence>MEQSQIALTVTGGDKEFRLVHNVLQSHLDGDKPSLLFAEQ</sequence>
<dbReference type="AlphaFoldDB" id="A0A533QC91"/>
<evidence type="ECO:0000313" key="1">
    <source>
        <dbReference type="EMBL" id="TLD42357.1"/>
    </source>
</evidence>
<protein>
    <submittedName>
        <fullName evidence="1">Uncharacterized protein</fullName>
    </submittedName>
</protein>
<comment type="caution">
    <text evidence="1">The sequence shown here is derived from an EMBL/GenBank/DDBJ whole genome shotgun (WGS) entry which is preliminary data.</text>
</comment>
<reference evidence="1 2" key="1">
    <citation type="submission" date="2019-04" db="EMBL/GenBank/DDBJ databases">
        <title>Genome of a novel bacterium Candidatus Jettenia ecosi reconstructed from metagenome of an anammox bioreactor.</title>
        <authorList>
            <person name="Mardanov A.V."/>
            <person name="Beletsky A.V."/>
            <person name="Ravin N.V."/>
            <person name="Botchkova E.A."/>
            <person name="Litti Y.V."/>
            <person name="Nozhevnikova A.N."/>
        </authorList>
    </citation>
    <scope>NUCLEOTIDE SEQUENCE [LARGE SCALE GENOMIC DNA]</scope>
    <source>
        <strain evidence="1">J2</strain>
    </source>
</reference>
<proteinExistence type="predicted"/>
<evidence type="ECO:0000313" key="2">
    <source>
        <dbReference type="Proteomes" id="UP000319783"/>
    </source>
</evidence>
<accession>A0A533QC91</accession>
<gene>
    <name evidence="1" type="ORF">JETT_1291</name>
</gene>
<organism evidence="1 2">
    <name type="scientific">Candidatus Jettenia ecosi</name>
    <dbReference type="NCBI Taxonomy" id="2494326"/>
    <lineage>
        <taxon>Bacteria</taxon>
        <taxon>Pseudomonadati</taxon>
        <taxon>Planctomycetota</taxon>
        <taxon>Candidatus Brocadiia</taxon>
        <taxon>Candidatus Brocadiales</taxon>
        <taxon>Candidatus Brocadiaceae</taxon>
        <taxon>Candidatus Jettenia</taxon>
    </lineage>
</organism>